<evidence type="ECO:0000313" key="3">
    <source>
        <dbReference type="Proteomes" id="UP000298327"/>
    </source>
</evidence>
<dbReference type="Proteomes" id="UP000298327">
    <property type="component" value="Unassembled WGS sequence"/>
</dbReference>
<protein>
    <submittedName>
        <fullName evidence="2">Uncharacterized protein</fullName>
    </submittedName>
</protein>
<dbReference type="EMBL" id="SEOQ01000002">
    <property type="protein sequence ID" value="TFY72940.1"/>
    <property type="molecule type" value="Genomic_DNA"/>
</dbReference>
<keyword evidence="3" id="KW-1185">Reference proteome</keyword>
<feature type="compositionally biased region" description="Polar residues" evidence="1">
    <location>
        <begin position="193"/>
        <end position="205"/>
    </location>
</feature>
<dbReference type="AlphaFoldDB" id="A0A4Y9ZFH6"/>
<sequence>MEAQRAVIGSAHCAVTHAAWFTHRRFELHPRSLYPEADAENASIGLANRDSVASKPTYGEVEAYLTAKLLASREAIRGKEEKIRKRSRLEAGSPTHAHMNAFGTDCRAGLEMRPPNPRRNTQPFAQPELPYSSTNERLQHVASRPDVEKDRPGFSKFINRAIMIMTTTSSWTNELTHYQDGGTPQKKRMKRTPCTTTPNTRGNTEASHRSAQLRGTPRMAKRTRVHTYIKTFACAPRRYAQRGGGGRGPRSLPSAHLCPHEAQVKFHYPRIHLGDRPVSAAQNEWKNTRCGSTYLPGWAQELEEGMVLLRTPRPAAWAWYTRYGGCYIDASPPPPPPPPMPGLPG</sequence>
<gene>
    <name evidence="2" type="ORF">EVG20_g110</name>
</gene>
<organism evidence="2 3">
    <name type="scientific">Dentipellis fragilis</name>
    <dbReference type="NCBI Taxonomy" id="205917"/>
    <lineage>
        <taxon>Eukaryota</taxon>
        <taxon>Fungi</taxon>
        <taxon>Dikarya</taxon>
        <taxon>Basidiomycota</taxon>
        <taxon>Agaricomycotina</taxon>
        <taxon>Agaricomycetes</taxon>
        <taxon>Russulales</taxon>
        <taxon>Hericiaceae</taxon>
        <taxon>Dentipellis</taxon>
    </lineage>
</organism>
<evidence type="ECO:0000256" key="1">
    <source>
        <dbReference type="SAM" id="MobiDB-lite"/>
    </source>
</evidence>
<proteinExistence type="predicted"/>
<evidence type="ECO:0000313" key="2">
    <source>
        <dbReference type="EMBL" id="TFY72940.1"/>
    </source>
</evidence>
<name>A0A4Y9ZFH6_9AGAM</name>
<comment type="caution">
    <text evidence="2">The sequence shown here is derived from an EMBL/GenBank/DDBJ whole genome shotgun (WGS) entry which is preliminary data.</text>
</comment>
<accession>A0A4Y9ZFH6</accession>
<feature type="region of interest" description="Disordered" evidence="1">
    <location>
        <begin position="177"/>
        <end position="219"/>
    </location>
</feature>
<reference evidence="2 3" key="1">
    <citation type="submission" date="2019-02" db="EMBL/GenBank/DDBJ databases">
        <title>Genome sequencing of the rare red list fungi Dentipellis fragilis.</title>
        <authorList>
            <person name="Buettner E."/>
            <person name="Kellner H."/>
        </authorList>
    </citation>
    <scope>NUCLEOTIDE SEQUENCE [LARGE SCALE GENOMIC DNA]</scope>
    <source>
        <strain evidence="2 3">DSM 105465</strain>
    </source>
</reference>